<dbReference type="RefSeq" id="WP_186911804.1">
    <property type="nucleotide sequence ID" value="NZ_JACOFV010000005.1"/>
</dbReference>
<evidence type="ECO:0000313" key="1">
    <source>
        <dbReference type="EMBL" id="MBC3861878.1"/>
    </source>
</evidence>
<dbReference type="SMART" id="SM00855">
    <property type="entry name" value="PGAM"/>
    <property type="match status" value="1"/>
</dbReference>
<sequence>MRLYLIRHTKPDIASGICYGQSDVPVKESDIAELVPTFLCHWSDSIPVYTSPLSRCLKLAQQLHSHPIVDARLMELNFGAWEMQAWEQIPRWQIDAWAADTVHYAPGGRENVMQMTTRVIAFISDLQEHAVEQAVVICHSGIIKILSAWQCGNTSVDLAQRVTELHANIEFGSCTQLEILM</sequence>
<dbReference type="SUPFAM" id="SSF53254">
    <property type="entry name" value="Phosphoglycerate mutase-like"/>
    <property type="match status" value="1"/>
</dbReference>
<reference evidence="1" key="1">
    <citation type="submission" date="2020-08" db="EMBL/GenBank/DDBJ databases">
        <title>Novel species isolated from subtropical streams in China.</title>
        <authorList>
            <person name="Lu H."/>
        </authorList>
    </citation>
    <scope>NUCLEOTIDE SEQUENCE</scope>
    <source>
        <strain evidence="1">KACC 12607</strain>
    </source>
</reference>
<dbReference type="Gene3D" id="3.40.50.1240">
    <property type="entry name" value="Phosphoglycerate mutase-like"/>
    <property type="match status" value="1"/>
</dbReference>
<dbReference type="Pfam" id="PF00300">
    <property type="entry name" value="His_Phos_1"/>
    <property type="match status" value="1"/>
</dbReference>
<gene>
    <name evidence="1" type="ORF">H8K32_07185</name>
</gene>
<accession>A0A923HNI1</accession>
<evidence type="ECO:0000313" key="2">
    <source>
        <dbReference type="Proteomes" id="UP000634011"/>
    </source>
</evidence>
<dbReference type="InterPro" id="IPR013078">
    <property type="entry name" value="His_Pase_superF_clade-1"/>
</dbReference>
<name>A0A923HNI1_9BURK</name>
<comment type="caution">
    <text evidence="1">The sequence shown here is derived from an EMBL/GenBank/DDBJ whole genome shotgun (WGS) entry which is preliminary data.</text>
</comment>
<protein>
    <submittedName>
        <fullName evidence="1">Histidine phosphatase family protein</fullName>
    </submittedName>
</protein>
<proteinExistence type="predicted"/>
<dbReference type="Proteomes" id="UP000634011">
    <property type="component" value="Unassembled WGS sequence"/>
</dbReference>
<dbReference type="EMBL" id="JACOFV010000005">
    <property type="protein sequence ID" value="MBC3861878.1"/>
    <property type="molecule type" value="Genomic_DNA"/>
</dbReference>
<organism evidence="1 2">
    <name type="scientific">Undibacterium jejuense</name>
    <dbReference type="NCBI Taxonomy" id="1344949"/>
    <lineage>
        <taxon>Bacteria</taxon>
        <taxon>Pseudomonadati</taxon>
        <taxon>Pseudomonadota</taxon>
        <taxon>Betaproteobacteria</taxon>
        <taxon>Burkholderiales</taxon>
        <taxon>Oxalobacteraceae</taxon>
        <taxon>Undibacterium</taxon>
    </lineage>
</organism>
<dbReference type="InterPro" id="IPR029033">
    <property type="entry name" value="His_PPase_superfam"/>
</dbReference>
<keyword evidence="2" id="KW-1185">Reference proteome</keyword>
<dbReference type="AlphaFoldDB" id="A0A923HNI1"/>